<dbReference type="Proteomes" id="UP000887569">
    <property type="component" value="Unplaced"/>
</dbReference>
<proteinExistence type="predicted"/>
<evidence type="ECO:0000313" key="1">
    <source>
        <dbReference type="Proteomes" id="UP000887569"/>
    </source>
</evidence>
<reference evidence="2" key="1">
    <citation type="submission" date="2022-11" db="UniProtKB">
        <authorList>
            <consortium name="WormBaseParasite"/>
        </authorList>
    </citation>
    <scope>IDENTIFICATION</scope>
</reference>
<evidence type="ECO:0000313" key="2">
    <source>
        <dbReference type="WBParaSite" id="PgR056X_g058_t03"/>
    </source>
</evidence>
<dbReference type="WBParaSite" id="PgR056X_g058_t03">
    <property type="protein sequence ID" value="PgR056X_g058_t03"/>
    <property type="gene ID" value="PgR056X_g058"/>
</dbReference>
<keyword evidence="1" id="KW-1185">Reference proteome</keyword>
<organism evidence="1 2">
    <name type="scientific">Parascaris univalens</name>
    <name type="common">Nematode worm</name>
    <dbReference type="NCBI Taxonomy" id="6257"/>
    <lineage>
        <taxon>Eukaryota</taxon>
        <taxon>Metazoa</taxon>
        <taxon>Ecdysozoa</taxon>
        <taxon>Nematoda</taxon>
        <taxon>Chromadorea</taxon>
        <taxon>Rhabditida</taxon>
        <taxon>Spirurina</taxon>
        <taxon>Ascaridomorpha</taxon>
        <taxon>Ascaridoidea</taxon>
        <taxon>Ascarididae</taxon>
        <taxon>Parascaris</taxon>
    </lineage>
</organism>
<dbReference type="AlphaFoldDB" id="A0A915BSU5"/>
<accession>A0A915BSU5</accession>
<sequence>MVSKNSAMARERWEERLFVSTGVFTTHVALAALHVNIAGCLVDVVAKRDQSRRKWSALCSMAIPFLAAAFCLRIGPDTEREHVMCADVKRPSRQAVVLRRVRSCSRVVNAFVECAAACHQRPSLGSAVARVWLHVVSICCGHFAFNTCVPPEGAATTWYFSN</sequence>
<name>A0A915BSU5_PARUN</name>
<protein>
    <submittedName>
        <fullName evidence="2">Uncharacterized protein</fullName>
    </submittedName>
</protein>